<evidence type="ECO:0000313" key="2">
    <source>
        <dbReference type="Proteomes" id="UP001140074"/>
    </source>
</evidence>
<dbReference type="Gene3D" id="3.40.30.10">
    <property type="entry name" value="Glutaredoxin"/>
    <property type="match status" value="1"/>
</dbReference>
<dbReference type="PANTHER" id="PTHR31902">
    <property type="entry name" value="ACTIN PATCHES DISTAL PROTEIN 1"/>
    <property type="match status" value="1"/>
</dbReference>
<keyword evidence="2" id="KW-1185">Reference proteome</keyword>
<dbReference type="AlphaFoldDB" id="A0A9W8IM79"/>
<dbReference type="Proteomes" id="UP001140074">
    <property type="component" value="Unassembled WGS sequence"/>
</dbReference>
<reference evidence="1" key="1">
    <citation type="submission" date="2022-07" db="EMBL/GenBank/DDBJ databases">
        <title>Phylogenomic reconstructions and comparative analyses of Kickxellomycotina fungi.</title>
        <authorList>
            <person name="Reynolds N.K."/>
            <person name="Stajich J.E."/>
            <person name="Barry K."/>
            <person name="Grigoriev I.V."/>
            <person name="Crous P."/>
            <person name="Smith M.E."/>
        </authorList>
    </citation>
    <scope>NUCLEOTIDE SEQUENCE</scope>
    <source>
        <strain evidence="1">RSA 476</strain>
    </source>
</reference>
<organism evidence="1 2">
    <name type="scientific">Coemansia aciculifera</name>
    <dbReference type="NCBI Taxonomy" id="417176"/>
    <lineage>
        <taxon>Eukaryota</taxon>
        <taxon>Fungi</taxon>
        <taxon>Fungi incertae sedis</taxon>
        <taxon>Zoopagomycota</taxon>
        <taxon>Kickxellomycotina</taxon>
        <taxon>Kickxellomycetes</taxon>
        <taxon>Kickxellales</taxon>
        <taxon>Kickxellaceae</taxon>
        <taxon>Coemansia</taxon>
    </lineage>
</organism>
<accession>A0A9W8IM79</accession>
<dbReference type="Pfam" id="PF06999">
    <property type="entry name" value="Suc_Fer-like"/>
    <property type="match status" value="1"/>
</dbReference>
<evidence type="ECO:0008006" key="3">
    <source>
        <dbReference type="Google" id="ProtNLM"/>
    </source>
</evidence>
<sequence length="273" mass="30359">MDQRVGTVAVHRHHLVVCNSEPDEWPAKVEGLSDTISALSRGCVRLPNRAMITLSDFAPVPRCHKSSLDRIDVAVFPLGLVAKDLDQDGVQDLLSLLSRPILPTSWSPSAELPFDHSWLELTHNRHIFVCTHGARDPLCGIHGGQLLKELRQVIEARHLRKHMAAWATSHIGGHKFAANAIVYPRGDWYATWCDRCRGAKGTPVADAETIVDAALRDSVWWDTWRGAINMTKEDQVDTWLRRNGGHENHGHQAEDTFEAWVPPAAGVRGTGVH</sequence>
<gene>
    <name evidence="1" type="ORF">GGH94_001211</name>
</gene>
<dbReference type="CDD" id="cd03062">
    <property type="entry name" value="TRX_Fd_Sucrase"/>
    <property type="match status" value="1"/>
</dbReference>
<name>A0A9W8IM79_9FUNG</name>
<dbReference type="SUPFAM" id="SSF52833">
    <property type="entry name" value="Thioredoxin-like"/>
    <property type="match status" value="1"/>
</dbReference>
<proteinExistence type="predicted"/>
<dbReference type="InterPro" id="IPR036249">
    <property type="entry name" value="Thioredoxin-like_sf"/>
</dbReference>
<evidence type="ECO:0000313" key="1">
    <source>
        <dbReference type="EMBL" id="KAJ2866940.1"/>
    </source>
</evidence>
<dbReference type="InterPro" id="IPR009737">
    <property type="entry name" value="Aim32/Apd1-like"/>
</dbReference>
<dbReference type="EMBL" id="JANBUY010000028">
    <property type="protein sequence ID" value="KAJ2866940.1"/>
    <property type="molecule type" value="Genomic_DNA"/>
</dbReference>
<protein>
    <recommendedName>
        <fullName evidence="3">Sucraseferredoxin-like protein</fullName>
    </recommendedName>
</protein>
<comment type="caution">
    <text evidence="1">The sequence shown here is derived from an EMBL/GenBank/DDBJ whole genome shotgun (WGS) entry which is preliminary data.</text>
</comment>